<keyword evidence="2" id="KW-0812">Transmembrane</keyword>
<dbReference type="PANTHER" id="PTHR11161">
    <property type="entry name" value="O-ACYLTRANSFERASE"/>
    <property type="match status" value="1"/>
</dbReference>
<feature type="signal peptide" evidence="3">
    <location>
        <begin position="1"/>
        <end position="15"/>
    </location>
</feature>
<proteinExistence type="predicted"/>
<feature type="transmembrane region" description="Helical" evidence="2">
    <location>
        <begin position="149"/>
        <end position="171"/>
    </location>
</feature>
<evidence type="ECO:0000313" key="6">
    <source>
        <dbReference type="Proteomes" id="UP000324832"/>
    </source>
</evidence>
<keyword evidence="2" id="KW-0472">Membrane</keyword>
<gene>
    <name evidence="5" type="ORF">LSINAPIS_LOCUS9098</name>
</gene>
<feature type="domain" description="Acyltransferase 3" evidence="4">
    <location>
        <begin position="212"/>
        <end position="348"/>
    </location>
</feature>
<evidence type="ECO:0000313" key="5">
    <source>
        <dbReference type="EMBL" id="VVC97914.1"/>
    </source>
</evidence>
<organism evidence="5 6">
    <name type="scientific">Leptidea sinapis</name>
    <dbReference type="NCBI Taxonomy" id="189913"/>
    <lineage>
        <taxon>Eukaryota</taxon>
        <taxon>Metazoa</taxon>
        <taxon>Ecdysozoa</taxon>
        <taxon>Arthropoda</taxon>
        <taxon>Hexapoda</taxon>
        <taxon>Insecta</taxon>
        <taxon>Pterygota</taxon>
        <taxon>Neoptera</taxon>
        <taxon>Endopterygota</taxon>
        <taxon>Lepidoptera</taxon>
        <taxon>Glossata</taxon>
        <taxon>Ditrysia</taxon>
        <taxon>Papilionoidea</taxon>
        <taxon>Pieridae</taxon>
        <taxon>Dismorphiinae</taxon>
        <taxon>Leptidea</taxon>
    </lineage>
</organism>
<keyword evidence="3" id="KW-0732">Signal</keyword>
<dbReference type="InterPro" id="IPR002656">
    <property type="entry name" value="Acyl_transf_3_dom"/>
</dbReference>
<dbReference type="PANTHER" id="PTHR11161:SF22">
    <property type="entry name" value="ACYLTRANSFERASE 3 DOMAIN-CONTAINING PROTEIN-RELATED"/>
    <property type="match status" value="1"/>
</dbReference>
<dbReference type="AlphaFoldDB" id="A0A5E4QK16"/>
<dbReference type="EMBL" id="FZQP02003333">
    <property type="protein sequence ID" value="VVC97914.1"/>
    <property type="molecule type" value="Genomic_DNA"/>
</dbReference>
<sequence>MYFFLLVFIVHPCASVIFNINDTEYRRMPPLYHLDDYHECLASPGGLYCIADFDLFARRPSELMHFIQEYSADTRKHFNHTQIHRGVCFTSTCQANQLNNLNETTDVKAPLEACINQTIWPKYGLETKISKLSYCKRSGDTRHVDWVDIMFAVFCVLVLLINVVGTTYDIVTSTRDSKQGNKYLLAFSIKKNWSKLVAPSGVGPEPRLERLKSINAIRTLTMVCVVLSHTILMAVFSYVENPHKVEEGYGKPEMFLVYNGTLTTCTFFMLSGFLLTYNFVIYTETHRVSYSYILNGLLLRWIRLTPSYALVLGLLATWMRFAGDGPLWDYVVTYESTACRSYWWAHLLYINNYIYDRDQCAPQSCGKRTSRSELGRAGSGRTGVHHRRSHDLPARPRRYRTESYTCSPGLSSTYTSPATPTSPRTRWAWAPLFLLIIGRRRRKTSLNIRSTAGCTCWCCRWV</sequence>
<keyword evidence="2" id="KW-1133">Transmembrane helix</keyword>
<reference evidence="5 6" key="1">
    <citation type="submission" date="2017-07" db="EMBL/GenBank/DDBJ databases">
        <authorList>
            <person name="Talla V."/>
            <person name="Backstrom N."/>
        </authorList>
    </citation>
    <scope>NUCLEOTIDE SEQUENCE [LARGE SCALE GENOMIC DNA]</scope>
</reference>
<feature type="transmembrane region" description="Helical" evidence="2">
    <location>
        <begin position="216"/>
        <end position="236"/>
    </location>
</feature>
<evidence type="ECO:0000256" key="2">
    <source>
        <dbReference type="SAM" id="Phobius"/>
    </source>
</evidence>
<dbReference type="InterPro" id="IPR052728">
    <property type="entry name" value="O2_lipid_transport_reg"/>
</dbReference>
<feature type="region of interest" description="Disordered" evidence="1">
    <location>
        <begin position="365"/>
        <end position="422"/>
    </location>
</feature>
<protein>
    <recommendedName>
        <fullName evidence="4">Acyltransferase 3 domain-containing protein</fullName>
    </recommendedName>
</protein>
<dbReference type="GO" id="GO:0016747">
    <property type="term" value="F:acyltransferase activity, transferring groups other than amino-acyl groups"/>
    <property type="evidence" value="ECO:0007669"/>
    <property type="project" value="InterPro"/>
</dbReference>
<feature type="transmembrane region" description="Helical" evidence="2">
    <location>
        <begin position="301"/>
        <end position="321"/>
    </location>
</feature>
<accession>A0A5E4QK16</accession>
<keyword evidence="6" id="KW-1185">Reference proteome</keyword>
<name>A0A5E4QK16_9NEOP</name>
<dbReference type="Pfam" id="PF01757">
    <property type="entry name" value="Acyl_transf_3"/>
    <property type="match status" value="1"/>
</dbReference>
<feature type="chain" id="PRO_5023121693" description="Acyltransferase 3 domain-containing protein" evidence="3">
    <location>
        <begin position="16"/>
        <end position="462"/>
    </location>
</feature>
<evidence type="ECO:0000256" key="3">
    <source>
        <dbReference type="SAM" id="SignalP"/>
    </source>
</evidence>
<feature type="transmembrane region" description="Helical" evidence="2">
    <location>
        <begin position="256"/>
        <end position="280"/>
    </location>
</feature>
<evidence type="ECO:0000256" key="1">
    <source>
        <dbReference type="SAM" id="MobiDB-lite"/>
    </source>
</evidence>
<dbReference type="Proteomes" id="UP000324832">
    <property type="component" value="Unassembled WGS sequence"/>
</dbReference>
<evidence type="ECO:0000259" key="4">
    <source>
        <dbReference type="Pfam" id="PF01757"/>
    </source>
</evidence>
<feature type="compositionally biased region" description="Low complexity" evidence="1">
    <location>
        <begin position="411"/>
        <end position="422"/>
    </location>
</feature>